<evidence type="ECO:0000256" key="1">
    <source>
        <dbReference type="SAM" id="Coils"/>
    </source>
</evidence>
<dbReference type="RefSeq" id="WP_058470393.1">
    <property type="nucleotide sequence ID" value="NZ_CAAAIC010000002.1"/>
</dbReference>
<dbReference type="STRING" id="456.Ljor_0857"/>
<organism evidence="2 3">
    <name type="scientific">Legionella jordanis</name>
    <dbReference type="NCBI Taxonomy" id="456"/>
    <lineage>
        <taxon>Bacteria</taxon>
        <taxon>Pseudomonadati</taxon>
        <taxon>Pseudomonadota</taxon>
        <taxon>Gammaproteobacteria</taxon>
        <taxon>Legionellales</taxon>
        <taxon>Legionellaceae</taxon>
        <taxon>Legionella</taxon>
    </lineage>
</organism>
<proteinExistence type="predicted"/>
<dbReference type="PATRIC" id="fig|456.5.peg.911"/>
<evidence type="ECO:0000313" key="2">
    <source>
        <dbReference type="EMBL" id="KTD16551.1"/>
    </source>
</evidence>
<feature type="coiled-coil region" evidence="1">
    <location>
        <begin position="23"/>
        <end position="50"/>
    </location>
</feature>
<name>A0A0W0V8T6_9GAMM</name>
<dbReference type="EMBL" id="LNYJ01000011">
    <property type="protein sequence ID" value="KTD16551.1"/>
    <property type="molecule type" value="Genomic_DNA"/>
</dbReference>
<comment type="caution">
    <text evidence="2">The sequence shown here is derived from an EMBL/GenBank/DDBJ whole genome shotgun (WGS) entry which is preliminary data.</text>
</comment>
<keyword evidence="1" id="KW-0175">Coiled coil</keyword>
<protein>
    <recommendedName>
        <fullName evidence="4">Coiled coil protein</fullName>
    </recommendedName>
</protein>
<dbReference type="AlphaFoldDB" id="A0A0W0V8T6"/>
<accession>A0A0W0V8T6</accession>
<keyword evidence="3" id="KW-1185">Reference proteome</keyword>
<dbReference type="Proteomes" id="UP000055035">
    <property type="component" value="Unassembled WGS sequence"/>
</dbReference>
<reference evidence="2 3" key="1">
    <citation type="submission" date="2015-11" db="EMBL/GenBank/DDBJ databases">
        <title>Genomic analysis of 38 Legionella species identifies large and diverse effector repertoires.</title>
        <authorList>
            <person name="Burstein D."/>
            <person name="Amaro F."/>
            <person name="Zusman T."/>
            <person name="Lifshitz Z."/>
            <person name="Cohen O."/>
            <person name="Gilbert J.A."/>
            <person name="Pupko T."/>
            <person name="Shuman H.A."/>
            <person name="Segal G."/>
        </authorList>
    </citation>
    <scope>NUCLEOTIDE SEQUENCE [LARGE SCALE GENOMIC DNA]</scope>
    <source>
        <strain evidence="2 3">BL-540</strain>
    </source>
</reference>
<gene>
    <name evidence="2" type="ORF">Ljor_0857</name>
</gene>
<evidence type="ECO:0000313" key="3">
    <source>
        <dbReference type="Proteomes" id="UP000055035"/>
    </source>
</evidence>
<sequence length="129" mass="14996">MSKTTFFGDAGSTYTKTLRQVEHEDHLVRLAKAQKALQDLKEEIDSRIYNLREALDFLDTQEYLYNDLKAENEKSPNPLLKIKMASLNSAIERFKKQMEDCQPERVIAELSDRYNILNKDLQESLKPTA</sequence>
<evidence type="ECO:0008006" key="4">
    <source>
        <dbReference type="Google" id="ProtNLM"/>
    </source>
</evidence>